<evidence type="ECO:0000313" key="8">
    <source>
        <dbReference type="Proteomes" id="UP000245430"/>
    </source>
</evidence>
<dbReference type="RefSeq" id="WP_109682823.1">
    <property type="nucleotide sequence ID" value="NZ_QGGP01000006.1"/>
</dbReference>
<comment type="caution">
    <text evidence="7">The sequence shown here is derived from an EMBL/GenBank/DDBJ whole genome shotgun (WGS) entry which is preliminary data.</text>
</comment>
<keyword evidence="2" id="KW-0378">Hydrolase</keyword>
<evidence type="ECO:0000256" key="4">
    <source>
        <dbReference type="SAM" id="SignalP"/>
    </source>
</evidence>
<dbReference type="InterPro" id="IPR002470">
    <property type="entry name" value="Peptidase_S9A"/>
</dbReference>
<name>A0A316DI45_9FLAO</name>
<evidence type="ECO:0000259" key="5">
    <source>
        <dbReference type="Pfam" id="PF00326"/>
    </source>
</evidence>
<dbReference type="SUPFAM" id="SSF50993">
    <property type="entry name" value="Peptidase/esterase 'gauge' domain"/>
    <property type="match status" value="1"/>
</dbReference>
<dbReference type="Gene3D" id="3.40.50.1820">
    <property type="entry name" value="alpha/beta hydrolase"/>
    <property type="match status" value="1"/>
</dbReference>
<dbReference type="SUPFAM" id="SSF53474">
    <property type="entry name" value="alpha/beta-Hydrolases"/>
    <property type="match status" value="1"/>
</dbReference>
<dbReference type="InterPro" id="IPR001375">
    <property type="entry name" value="Peptidase_S9_cat"/>
</dbReference>
<dbReference type="Proteomes" id="UP000245430">
    <property type="component" value="Unassembled WGS sequence"/>
</dbReference>
<accession>A0A316DI45</accession>
<evidence type="ECO:0000256" key="1">
    <source>
        <dbReference type="ARBA" id="ARBA00022670"/>
    </source>
</evidence>
<dbReference type="GO" id="GO:0005829">
    <property type="term" value="C:cytosol"/>
    <property type="evidence" value="ECO:0007669"/>
    <property type="project" value="TreeGrafter"/>
</dbReference>
<dbReference type="OrthoDB" id="9801421at2"/>
<dbReference type="GO" id="GO:0070012">
    <property type="term" value="F:oligopeptidase activity"/>
    <property type="evidence" value="ECO:0007669"/>
    <property type="project" value="TreeGrafter"/>
</dbReference>
<evidence type="ECO:0000256" key="2">
    <source>
        <dbReference type="ARBA" id="ARBA00022801"/>
    </source>
</evidence>
<protein>
    <submittedName>
        <fullName evidence="7">Prolyl oligopeptidase</fullName>
    </submittedName>
</protein>
<dbReference type="InterPro" id="IPR051167">
    <property type="entry name" value="Prolyl_oligopep/macrocyclase"/>
</dbReference>
<dbReference type="GO" id="GO:0004252">
    <property type="term" value="F:serine-type endopeptidase activity"/>
    <property type="evidence" value="ECO:0007669"/>
    <property type="project" value="InterPro"/>
</dbReference>
<organism evidence="7 8">
    <name type="scientific">Xanthomarina spongicola</name>
    <dbReference type="NCBI Taxonomy" id="570520"/>
    <lineage>
        <taxon>Bacteria</taxon>
        <taxon>Pseudomonadati</taxon>
        <taxon>Bacteroidota</taxon>
        <taxon>Flavobacteriia</taxon>
        <taxon>Flavobacteriales</taxon>
        <taxon>Flavobacteriaceae</taxon>
        <taxon>Xanthomarina</taxon>
    </lineage>
</organism>
<dbReference type="PANTHER" id="PTHR42881">
    <property type="entry name" value="PROLYL ENDOPEPTIDASE"/>
    <property type="match status" value="1"/>
</dbReference>
<dbReference type="InterPro" id="IPR023302">
    <property type="entry name" value="Pept_S9A_N"/>
</dbReference>
<proteinExistence type="predicted"/>
<keyword evidence="4" id="KW-0732">Signal</keyword>
<evidence type="ECO:0000256" key="3">
    <source>
        <dbReference type="ARBA" id="ARBA00022825"/>
    </source>
</evidence>
<keyword evidence="3" id="KW-0720">Serine protease</keyword>
<dbReference type="Gene3D" id="2.130.10.120">
    <property type="entry name" value="Prolyl oligopeptidase, N-terminal domain"/>
    <property type="match status" value="1"/>
</dbReference>
<evidence type="ECO:0000313" key="7">
    <source>
        <dbReference type="EMBL" id="PWK17937.1"/>
    </source>
</evidence>
<dbReference type="AlphaFoldDB" id="A0A316DI45"/>
<feature type="domain" description="Peptidase S9A N-terminal" evidence="6">
    <location>
        <begin position="19"/>
        <end position="419"/>
    </location>
</feature>
<keyword evidence="1" id="KW-0645">Protease</keyword>
<gene>
    <name evidence="7" type="ORF">LX78_02336</name>
</gene>
<dbReference type="EMBL" id="QGGP01000006">
    <property type="protein sequence ID" value="PWK17937.1"/>
    <property type="molecule type" value="Genomic_DNA"/>
</dbReference>
<feature type="chain" id="PRO_5016279124" evidence="4">
    <location>
        <begin position="21"/>
        <end position="690"/>
    </location>
</feature>
<dbReference type="GO" id="GO:0006508">
    <property type="term" value="P:proteolysis"/>
    <property type="evidence" value="ECO:0007669"/>
    <property type="project" value="UniProtKB-KW"/>
</dbReference>
<evidence type="ECO:0000259" key="6">
    <source>
        <dbReference type="Pfam" id="PF02897"/>
    </source>
</evidence>
<keyword evidence="8" id="KW-1185">Reference proteome</keyword>
<dbReference type="InterPro" id="IPR029058">
    <property type="entry name" value="AB_hydrolase_fold"/>
</dbReference>
<feature type="signal peptide" evidence="4">
    <location>
        <begin position="1"/>
        <end position="20"/>
    </location>
</feature>
<reference evidence="7 8" key="1">
    <citation type="submission" date="2018-05" db="EMBL/GenBank/DDBJ databases">
        <title>Genomic Encyclopedia of Archaeal and Bacterial Type Strains, Phase II (KMG-II): from individual species to whole genera.</title>
        <authorList>
            <person name="Goeker M."/>
        </authorList>
    </citation>
    <scope>NUCLEOTIDE SEQUENCE [LARGE SCALE GENOMIC DNA]</scope>
    <source>
        <strain evidence="7 8">DSM 22637</strain>
    </source>
</reference>
<dbReference type="PANTHER" id="PTHR42881:SF13">
    <property type="entry name" value="PROLYL ENDOPEPTIDASE"/>
    <property type="match status" value="1"/>
</dbReference>
<feature type="domain" description="Peptidase S9 prolyl oligopeptidase catalytic" evidence="5">
    <location>
        <begin position="486"/>
        <end position="688"/>
    </location>
</feature>
<dbReference type="PRINTS" id="PR00862">
    <property type="entry name" value="PROLIGOPTASE"/>
</dbReference>
<sequence length="690" mass="77925">MKKLNLVLMVILGISQISQAQEDKYLWLEEVDGKVALEFVETQNKATIEELGAEKDFQDIYDKSLAIYNSTERIAYPSILGNYVYNFWRDKDHVRGVWRRSLLKDYTNGNPVWETLLDIDALSEADDIKWVYKGSSGLYPDYNRFLVRLSKGGGDAVVTKEFDVNSKQFLEYGFKVDESKGSSSYVDENTLIITTDFGKGTLTTSGYPRQVKLWKRGTPLKDAQQIFEGDTTNVQVFGYVLRDGSKAYTMVRQSIDFYTGKTFVWRNNKAIALDIPEDASTNGILNNQLILKLKSDWTVNTKTYKTGTLISLNFTELLKGNKDIQVIIEPDEFSSISRVSTTKNKLLIDLLSNVTSQLYIYSFNNGTWSNEKVKAPDFGTISIVSTNDLSDKYFFNFQNFITPSTLYSADASNNTFKAYQSLPAFFDASKYEIKQYKAKSKDGTMIPYFMVAAKDIKNDGTNPTLVFAYGGFEVSSRPFYGATFGVSWLDKGGVFVLANIRGGGEFGPKWHQDGVKEKRQNVFDDLYAVSEDLITKKVTAPKHLGVMGGSNGGLLVGVAFTQRPDLYNAIVCQVPLLDMKRYNKLLAGASWMGEYGNPDLPEEWEYIKKYSPYQNLKEGMNYPEVYFGTSTRDDRVHPGHARKMVAKMNDMGYKTYYYENTEGGHAGSSTNEQSAKSDALTFSYLLMKLK</sequence>
<dbReference type="Pfam" id="PF02897">
    <property type="entry name" value="Peptidase_S9_N"/>
    <property type="match status" value="1"/>
</dbReference>
<dbReference type="Pfam" id="PF00326">
    <property type="entry name" value="Peptidase_S9"/>
    <property type="match status" value="1"/>
</dbReference>